<reference evidence="1" key="1">
    <citation type="journal article" date="2015" name="Nature">
        <title>Complex archaea that bridge the gap between prokaryotes and eukaryotes.</title>
        <authorList>
            <person name="Spang A."/>
            <person name="Saw J.H."/>
            <person name="Jorgensen S.L."/>
            <person name="Zaremba-Niedzwiedzka K."/>
            <person name="Martijn J."/>
            <person name="Lind A.E."/>
            <person name="van Eijk R."/>
            <person name="Schleper C."/>
            <person name="Guy L."/>
            <person name="Ettema T.J."/>
        </authorList>
    </citation>
    <scope>NUCLEOTIDE SEQUENCE</scope>
</reference>
<dbReference type="EMBL" id="LAZR01016858">
    <property type="protein sequence ID" value="KKM02715.1"/>
    <property type="molecule type" value="Genomic_DNA"/>
</dbReference>
<evidence type="ECO:0000313" key="1">
    <source>
        <dbReference type="EMBL" id="KKM02715.1"/>
    </source>
</evidence>
<sequence>MATKDVVKEVKCVALGDDTDIEEVQVEERQPQTAGEKIASLEQRVSFLTSSMDSMFTMVKNLGDKIDTNRNRDIEALIEKKKRENKVEIPEGTILTGTTKGLNYFMHIKEGGFYVGITRYESLSAAAEGVSGVRRSGWTFWKLPDGKNVKEVFKG</sequence>
<dbReference type="Pfam" id="PF11149">
    <property type="entry name" value="DUF2924"/>
    <property type="match status" value="1"/>
</dbReference>
<evidence type="ECO:0008006" key="2">
    <source>
        <dbReference type="Google" id="ProtNLM"/>
    </source>
</evidence>
<dbReference type="AlphaFoldDB" id="A0A0F9GV56"/>
<proteinExistence type="predicted"/>
<protein>
    <recommendedName>
        <fullName evidence="2">RAMA domain-containing protein</fullName>
    </recommendedName>
</protein>
<accession>A0A0F9GV56</accession>
<comment type="caution">
    <text evidence="1">The sequence shown here is derived from an EMBL/GenBank/DDBJ whole genome shotgun (WGS) entry which is preliminary data.</text>
</comment>
<name>A0A0F9GV56_9ZZZZ</name>
<organism evidence="1">
    <name type="scientific">marine sediment metagenome</name>
    <dbReference type="NCBI Taxonomy" id="412755"/>
    <lineage>
        <taxon>unclassified sequences</taxon>
        <taxon>metagenomes</taxon>
        <taxon>ecological metagenomes</taxon>
    </lineage>
</organism>
<gene>
    <name evidence="1" type="ORF">LCGC14_1781650</name>
</gene>
<dbReference type="InterPro" id="IPR021322">
    <property type="entry name" value="DUF2924"/>
</dbReference>